<dbReference type="OrthoDB" id="9798006at2"/>
<evidence type="ECO:0000256" key="4">
    <source>
        <dbReference type="ARBA" id="ARBA00051334"/>
    </source>
</evidence>
<feature type="domain" description="N-acetyltransferase" evidence="5">
    <location>
        <begin position="3"/>
        <end position="166"/>
    </location>
</feature>
<comment type="catalytic activity">
    <reaction evidence="4">
        <text>L-methionine sulfone + acetyl-CoA = N-acetyl-L-methionine sulfone + CoA + H(+)</text>
        <dbReference type="Rhea" id="RHEA:47656"/>
        <dbReference type="ChEBI" id="CHEBI:15378"/>
        <dbReference type="ChEBI" id="CHEBI:57287"/>
        <dbReference type="ChEBI" id="CHEBI:57288"/>
        <dbReference type="ChEBI" id="CHEBI:87824"/>
        <dbReference type="ChEBI" id="CHEBI:87825"/>
    </reaction>
</comment>
<dbReference type="PROSITE" id="PS51186">
    <property type="entry name" value="GNAT"/>
    <property type="match status" value="1"/>
</dbReference>
<dbReference type="Proteomes" id="UP000255549">
    <property type="component" value="Unassembled WGS sequence"/>
</dbReference>
<dbReference type="SUPFAM" id="SSF55729">
    <property type="entry name" value="Acyl-CoA N-acyltransferases (Nat)"/>
    <property type="match status" value="1"/>
</dbReference>
<evidence type="ECO:0000256" key="3">
    <source>
        <dbReference type="ARBA" id="ARBA00050603"/>
    </source>
</evidence>
<dbReference type="GO" id="GO:0102971">
    <property type="term" value="F:phosphinothricin N-acetyltransferase activity"/>
    <property type="evidence" value="ECO:0007669"/>
    <property type="project" value="UniProtKB-EC"/>
</dbReference>
<proteinExistence type="predicted"/>
<dbReference type="STRING" id="1141106.GCA_000308095_01173"/>
<sequence length="166" mass="19217">MNSHIRLATFDDLEAIMEIYNHAILHTTAVYTYEPTHIEERRQWLAQKQREGYPVFVYESEGEVLGFATYGPFRSWPAYQYTIEHSIYVSPSARRQGVASQLLSIVIEDAKVSGYQTIVAGIDASNEGSIKLHEKMDFKHMGTLEKVGYKFERWLNLAFYQKQLKS</sequence>
<evidence type="ECO:0000256" key="2">
    <source>
        <dbReference type="ARBA" id="ARBA00023315"/>
    </source>
</evidence>
<dbReference type="AlphaFoldDB" id="A0A380GAC2"/>
<dbReference type="EC" id="2.3.1.183" evidence="6"/>
<dbReference type="EMBL" id="UHDP01000003">
    <property type="protein sequence ID" value="SUM47447.1"/>
    <property type="molecule type" value="Genomic_DNA"/>
</dbReference>
<gene>
    <name evidence="6" type="primary">yncA</name>
    <name evidence="6" type="ORF">NCTC11048_02529</name>
</gene>
<keyword evidence="1 6" id="KW-0808">Transferase</keyword>
<reference evidence="6 7" key="1">
    <citation type="submission" date="2018-06" db="EMBL/GenBank/DDBJ databases">
        <authorList>
            <consortium name="Pathogen Informatics"/>
            <person name="Doyle S."/>
        </authorList>
    </citation>
    <scope>NUCLEOTIDE SEQUENCE [LARGE SCALE GENOMIC DNA]</scope>
    <source>
        <strain evidence="7">NCTC 11048</strain>
    </source>
</reference>
<evidence type="ECO:0000259" key="5">
    <source>
        <dbReference type="PROSITE" id="PS51186"/>
    </source>
</evidence>
<dbReference type="EC" id="2.3.1.-" evidence="6"/>
<comment type="catalytic activity">
    <reaction evidence="3">
        <text>L-methionine sulfoximine + acetyl-CoA = N-acetyl-L-methionine sulfoximine + CoA + H(+)</text>
        <dbReference type="Rhea" id="RHEA:47660"/>
        <dbReference type="ChEBI" id="CHEBI:15378"/>
        <dbReference type="ChEBI" id="CHEBI:57287"/>
        <dbReference type="ChEBI" id="CHEBI:57288"/>
        <dbReference type="ChEBI" id="CHEBI:87826"/>
        <dbReference type="ChEBI" id="CHEBI:87827"/>
    </reaction>
</comment>
<evidence type="ECO:0000313" key="7">
    <source>
        <dbReference type="Proteomes" id="UP000255549"/>
    </source>
</evidence>
<dbReference type="CDD" id="cd04301">
    <property type="entry name" value="NAT_SF"/>
    <property type="match status" value="1"/>
</dbReference>
<name>A0A380GAC2_STAIN</name>
<evidence type="ECO:0000313" key="6">
    <source>
        <dbReference type="EMBL" id="SUM47447.1"/>
    </source>
</evidence>
<dbReference type="Pfam" id="PF00583">
    <property type="entry name" value="Acetyltransf_1"/>
    <property type="match status" value="1"/>
</dbReference>
<dbReference type="PANTHER" id="PTHR43072">
    <property type="entry name" value="N-ACETYLTRANSFERASE"/>
    <property type="match status" value="1"/>
</dbReference>
<dbReference type="Gene3D" id="3.40.630.30">
    <property type="match status" value="1"/>
</dbReference>
<keyword evidence="7" id="KW-1185">Reference proteome</keyword>
<dbReference type="FunFam" id="3.40.630.30:FF:000026">
    <property type="entry name" value="Phosphinothricin acetyltransferase"/>
    <property type="match status" value="1"/>
</dbReference>
<evidence type="ECO:0000256" key="1">
    <source>
        <dbReference type="ARBA" id="ARBA00022679"/>
    </source>
</evidence>
<organism evidence="6 7">
    <name type="scientific">Staphylococcus intermedius NCTC 11048</name>
    <dbReference type="NCBI Taxonomy" id="1141106"/>
    <lineage>
        <taxon>Bacteria</taxon>
        <taxon>Bacillati</taxon>
        <taxon>Bacillota</taxon>
        <taxon>Bacilli</taxon>
        <taxon>Bacillales</taxon>
        <taxon>Staphylococcaceae</taxon>
        <taxon>Staphylococcus</taxon>
        <taxon>Staphylococcus intermedius group</taxon>
    </lineage>
</organism>
<dbReference type="InterPro" id="IPR016181">
    <property type="entry name" value="Acyl_CoA_acyltransferase"/>
</dbReference>
<accession>A0A380GAC2</accession>
<keyword evidence="2 6" id="KW-0012">Acyltransferase</keyword>
<dbReference type="RefSeq" id="WP_019168486.1">
    <property type="nucleotide sequence ID" value="NZ_CAIB01000157.1"/>
</dbReference>
<protein>
    <submittedName>
        <fullName evidence="6">Phosphinothricin N-acetyltransferase</fullName>
        <ecNumber evidence="6">2.3.1.-</ecNumber>
        <ecNumber evidence="6">2.3.1.183</ecNumber>
    </submittedName>
</protein>
<dbReference type="PANTHER" id="PTHR43072:SF23">
    <property type="entry name" value="UPF0039 PROTEIN C11D3.02C"/>
    <property type="match status" value="1"/>
</dbReference>
<dbReference type="InterPro" id="IPR000182">
    <property type="entry name" value="GNAT_dom"/>
</dbReference>